<dbReference type="PROSITE" id="PS00167">
    <property type="entry name" value="TRP_SYNTHASE_ALPHA"/>
    <property type="match status" value="1"/>
</dbReference>
<accession>A0ABP0U305</accession>
<dbReference type="InterPro" id="IPR013785">
    <property type="entry name" value="Aldolase_TIM"/>
</dbReference>
<keyword evidence="7" id="KW-0456">Lyase</keyword>
<comment type="subunit">
    <text evidence="2">Tetramer of two alpha and two beta chains.</text>
</comment>
<dbReference type="HAMAP" id="MF_00131">
    <property type="entry name" value="Trp_synth_alpha"/>
    <property type="match status" value="1"/>
</dbReference>
<dbReference type="InterPro" id="IPR011060">
    <property type="entry name" value="RibuloseP-bd_barrel"/>
</dbReference>
<comment type="pathway">
    <text evidence="1">Amino-acid biosynthesis; L-tryptophan biosynthesis; L-tryptophan from chorismate: step 5/5.</text>
</comment>
<evidence type="ECO:0000256" key="6">
    <source>
        <dbReference type="ARBA" id="ARBA00023141"/>
    </source>
</evidence>
<proteinExistence type="inferred from homology"/>
<dbReference type="CDD" id="cd04724">
    <property type="entry name" value="Tryptophan_synthase_alpha"/>
    <property type="match status" value="1"/>
</dbReference>
<name>A0ABP0U305_9BRYO</name>
<evidence type="ECO:0000313" key="11">
    <source>
        <dbReference type="Proteomes" id="UP001497512"/>
    </source>
</evidence>
<dbReference type="SUPFAM" id="SSF51366">
    <property type="entry name" value="Ribulose-phoshate binding barrel"/>
    <property type="match status" value="1"/>
</dbReference>
<keyword evidence="11" id="KW-1185">Reference proteome</keyword>
<dbReference type="Proteomes" id="UP001497512">
    <property type="component" value="Chromosome 18"/>
</dbReference>
<evidence type="ECO:0000256" key="1">
    <source>
        <dbReference type="ARBA" id="ARBA00004733"/>
    </source>
</evidence>
<comment type="similarity">
    <text evidence="9">Belongs to the TrpA family.</text>
</comment>
<sequence>MAMAVAPVSTRVFTAPSVSPRASVSSNRTLSLAFFSSSNHASMQLSLMTKDSVSSWKSVARSPQAAMATSVSQSTHRIADIMATLKVQGKVALIPYLTAGDPDLDTTAEAMRVLDSCGCDIIELGVPYSDPLADGPVIQAAATRSLAQGTTLDKVLGMLKEVVPNLKAPVVLFAYYNPILKRGPEAFMKAVKAAGASGLVVPDLPLEETGKLHKFTAVNDLELILLTTPTTPQSRAKVIAQASEGFVYLVSLTGVTGARESVQSRVENLLTDLKQVTTKSVAVGFGISLPEHVSQVAKWGADGVIVGSAMVKILGEAATPKEGLVSLGKFARELKAALP</sequence>
<dbReference type="PANTHER" id="PTHR43406:SF1">
    <property type="entry name" value="TRYPTOPHAN SYNTHASE ALPHA CHAIN, CHLOROPLASTIC"/>
    <property type="match status" value="1"/>
</dbReference>
<comment type="catalytic activity">
    <reaction evidence="8">
        <text>(1S,2R)-1-C-(indol-3-yl)glycerol 3-phosphate + L-serine = D-glyceraldehyde 3-phosphate + L-tryptophan + H2O</text>
        <dbReference type="Rhea" id="RHEA:10532"/>
        <dbReference type="ChEBI" id="CHEBI:15377"/>
        <dbReference type="ChEBI" id="CHEBI:33384"/>
        <dbReference type="ChEBI" id="CHEBI:57912"/>
        <dbReference type="ChEBI" id="CHEBI:58866"/>
        <dbReference type="ChEBI" id="CHEBI:59776"/>
        <dbReference type="EC" id="4.2.1.20"/>
    </reaction>
</comment>
<dbReference type="Gene3D" id="3.20.20.70">
    <property type="entry name" value="Aldolase class I"/>
    <property type="match status" value="1"/>
</dbReference>
<evidence type="ECO:0000256" key="5">
    <source>
        <dbReference type="ARBA" id="ARBA00022822"/>
    </source>
</evidence>
<dbReference type="NCBIfam" id="TIGR00262">
    <property type="entry name" value="trpA"/>
    <property type="match status" value="1"/>
</dbReference>
<protein>
    <recommendedName>
        <fullName evidence="3">tryptophan synthase</fullName>
        <ecNumber evidence="3">4.2.1.20</ecNumber>
    </recommendedName>
</protein>
<evidence type="ECO:0000256" key="7">
    <source>
        <dbReference type="ARBA" id="ARBA00023239"/>
    </source>
</evidence>
<gene>
    <name evidence="10" type="ORF">CSSPTR1EN2_LOCUS10839</name>
</gene>
<evidence type="ECO:0000256" key="8">
    <source>
        <dbReference type="ARBA" id="ARBA00049047"/>
    </source>
</evidence>
<dbReference type="EC" id="4.2.1.20" evidence="3"/>
<dbReference type="PANTHER" id="PTHR43406">
    <property type="entry name" value="TRYPTOPHAN SYNTHASE, ALPHA CHAIN"/>
    <property type="match status" value="1"/>
</dbReference>
<evidence type="ECO:0000256" key="2">
    <source>
        <dbReference type="ARBA" id="ARBA00011270"/>
    </source>
</evidence>
<evidence type="ECO:0000256" key="3">
    <source>
        <dbReference type="ARBA" id="ARBA00012043"/>
    </source>
</evidence>
<dbReference type="InterPro" id="IPR018204">
    <property type="entry name" value="Trp_synthase_alpha_AS"/>
</dbReference>
<evidence type="ECO:0000256" key="4">
    <source>
        <dbReference type="ARBA" id="ARBA00022605"/>
    </source>
</evidence>
<dbReference type="Pfam" id="PF00290">
    <property type="entry name" value="Trp_syntA"/>
    <property type="match status" value="1"/>
</dbReference>
<keyword evidence="6" id="KW-0057">Aromatic amino acid biosynthesis</keyword>
<reference evidence="10" key="1">
    <citation type="submission" date="2024-02" db="EMBL/GenBank/DDBJ databases">
        <authorList>
            <consortium name="ELIXIR-Norway"/>
            <consortium name="Elixir Norway"/>
        </authorList>
    </citation>
    <scope>NUCLEOTIDE SEQUENCE</scope>
</reference>
<dbReference type="EMBL" id="OZ019910">
    <property type="protein sequence ID" value="CAK9211609.1"/>
    <property type="molecule type" value="Genomic_DNA"/>
</dbReference>
<keyword evidence="4" id="KW-0028">Amino-acid biosynthesis</keyword>
<keyword evidence="5" id="KW-0822">Tryptophan biosynthesis</keyword>
<evidence type="ECO:0000313" key="10">
    <source>
        <dbReference type="EMBL" id="CAK9211609.1"/>
    </source>
</evidence>
<organism evidence="10 11">
    <name type="scientific">Sphagnum troendelagicum</name>
    <dbReference type="NCBI Taxonomy" id="128251"/>
    <lineage>
        <taxon>Eukaryota</taxon>
        <taxon>Viridiplantae</taxon>
        <taxon>Streptophyta</taxon>
        <taxon>Embryophyta</taxon>
        <taxon>Bryophyta</taxon>
        <taxon>Sphagnophytina</taxon>
        <taxon>Sphagnopsida</taxon>
        <taxon>Sphagnales</taxon>
        <taxon>Sphagnaceae</taxon>
        <taxon>Sphagnum</taxon>
    </lineage>
</organism>
<evidence type="ECO:0000256" key="9">
    <source>
        <dbReference type="RuleBase" id="RU003662"/>
    </source>
</evidence>
<dbReference type="InterPro" id="IPR002028">
    <property type="entry name" value="Trp_synthase_suA"/>
</dbReference>